<reference evidence="1 2" key="1">
    <citation type="submission" date="2020-08" db="EMBL/GenBank/DDBJ databases">
        <title>Genomic Encyclopedia of Type Strains, Phase IV (KMG-IV): sequencing the most valuable type-strain genomes for metagenomic binning, comparative biology and taxonomic classification.</title>
        <authorList>
            <person name="Goeker M."/>
        </authorList>
    </citation>
    <scope>NUCLEOTIDE SEQUENCE [LARGE SCALE GENOMIC DNA]</scope>
    <source>
        <strain evidence="1 2">DSM 22336</strain>
    </source>
</reference>
<proteinExistence type="predicted"/>
<keyword evidence="2" id="KW-1185">Reference proteome</keyword>
<dbReference type="Pfam" id="PF06821">
    <property type="entry name" value="Ser_hydrolase"/>
    <property type="match status" value="1"/>
</dbReference>
<dbReference type="GO" id="GO:0016787">
    <property type="term" value="F:hydrolase activity"/>
    <property type="evidence" value="ECO:0007669"/>
    <property type="project" value="InterPro"/>
</dbReference>
<dbReference type="InterPro" id="IPR010662">
    <property type="entry name" value="RBBP9/YdeN"/>
</dbReference>
<dbReference type="Gene3D" id="3.40.50.1820">
    <property type="entry name" value="alpha/beta hydrolase"/>
    <property type="match status" value="1"/>
</dbReference>
<organism evidence="1 2">
    <name type="scientific">Paenochrobactrum gallinarii</name>
    <dbReference type="NCBI Taxonomy" id="643673"/>
    <lineage>
        <taxon>Bacteria</taxon>
        <taxon>Pseudomonadati</taxon>
        <taxon>Pseudomonadota</taxon>
        <taxon>Alphaproteobacteria</taxon>
        <taxon>Hyphomicrobiales</taxon>
        <taxon>Brucellaceae</taxon>
        <taxon>Paenochrobactrum</taxon>
    </lineage>
</organism>
<dbReference type="EMBL" id="JACIIU010000001">
    <property type="protein sequence ID" value="MBB6259770.1"/>
    <property type="molecule type" value="Genomic_DNA"/>
</dbReference>
<comment type="caution">
    <text evidence="1">The sequence shown here is derived from an EMBL/GenBank/DDBJ whole genome shotgun (WGS) entry which is preliminary data.</text>
</comment>
<evidence type="ECO:0000313" key="2">
    <source>
        <dbReference type="Proteomes" id="UP000555393"/>
    </source>
</evidence>
<accession>A0A841LS93</accession>
<dbReference type="RefSeq" id="WP_184218885.1">
    <property type="nucleotide sequence ID" value="NZ_JACIIU010000001.1"/>
</dbReference>
<protein>
    <recommendedName>
        <fullName evidence="3">Serine hydrolase family protein</fullName>
    </recommendedName>
</protein>
<dbReference type="Proteomes" id="UP000555393">
    <property type="component" value="Unassembled WGS sequence"/>
</dbReference>
<dbReference type="SUPFAM" id="SSF53474">
    <property type="entry name" value="alpha/beta-Hydrolases"/>
    <property type="match status" value="1"/>
</dbReference>
<name>A0A841LS93_9HYPH</name>
<gene>
    <name evidence="1" type="ORF">FHS77_000278</name>
</gene>
<evidence type="ECO:0008006" key="3">
    <source>
        <dbReference type="Google" id="ProtNLM"/>
    </source>
</evidence>
<dbReference type="InterPro" id="IPR029058">
    <property type="entry name" value="AB_hydrolase_fold"/>
</dbReference>
<sequence length="186" mass="20203">MSATLIIPGFKGSEAGHWQRQWLEDDDNAQIVEQDDWHYPVLSEWLYKLEAKLVENPGAVLVAHSLGCILVSHLSGRPAASHVAGALLVAPADAETMAKKDARFASFAPLPREQLSFPSIVVASRNDEYMSFNKAQALSKLWGTGFIDLGFSGHINPASGFHHWPEGAILAAGLHNAQPEQQLRAG</sequence>
<evidence type="ECO:0000313" key="1">
    <source>
        <dbReference type="EMBL" id="MBB6259770.1"/>
    </source>
</evidence>
<dbReference type="AlphaFoldDB" id="A0A841LS93"/>